<name>A0A2U1QI75_ARTAN</name>
<protein>
    <submittedName>
        <fullName evidence="3">S-locus glycoprotein domain-containing protein</fullName>
    </submittedName>
</protein>
<feature type="region of interest" description="Disordered" evidence="1">
    <location>
        <begin position="164"/>
        <end position="194"/>
    </location>
</feature>
<keyword evidence="2" id="KW-0812">Transmembrane</keyword>
<accession>A0A2U1QI75</accession>
<feature type="transmembrane region" description="Helical" evidence="2">
    <location>
        <begin position="96"/>
        <end position="120"/>
    </location>
</feature>
<dbReference type="AlphaFoldDB" id="A0A2U1QI75"/>
<gene>
    <name evidence="3" type="ORF">CTI12_AA026900</name>
</gene>
<sequence length="194" mass="22674">MAEGKYQQEYISRSSVIQARLGPYNGIQFAGQPDNKPNQFYSYKIDMVVNQEEMYFMFSFNSTAYEFRCIITPAGSHEFWHMNMPLNSRIHKKKQVVITVTSSISAGLILLALILALYIWSKWKNRSDAERAASNHNNKPRRSSTCNNYTRYLCKKTITKHLKRRRPITTATQHHPKQPQAQLPKQRLQNIKTY</sequence>
<evidence type="ECO:0000256" key="2">
    <source>
        <dbReference type="SAM" id="Phobius"/>
    </source>
</evidence>
<evidence type="ECO:0000313" key="3">
    <source>
        <dbReference type="EMBL" id="PWA97667.1"/>
    </source>
</evidence>
<keyword evidence="2" id="KW-0472">Membrane</keyword>
<organism evidence="3 4">
    <name type="scientific">Artemisia annua</name>
    <name type="common">Sweet wormwood</name>
    <dbReference type="NCBI Taxonomy" id="35608"/>
    <lineage>
        <taxon>Eukaryota</taxon>
        <taxon>Viridiplantae</taxon>
        <taxon>Streptophyta</taxon>
        <taxon>Embryophyta</taxon>
        <taxon>Tracheophyta</taxon>
        <taxon>Spermatophyta</taxon>
        <taxon>Magnoliopsida</taxon>
        <taxon>eudicotyledons</taxon>
        <taxon>Gunneridae</taxon>
        <taxon>Pentapetalae</taxon>
        <taxon>asterids</taxon>
        <taxon>campanulids</taxon>
        <taxon>Asterales</taxon>
        <taxon>Asteraceae</taxon>
        <taxon>Asteroideae</taxon>
        <taxon>Anthemideae</taxon>
        <taxon>Artemisiinae</taxon>
        <taxon>Artemisia</taxon>
    </lineage>
</organism>
<dbReference type="EMBL" id="PKPP01000109">
    <property type="protein sequence ID" value="PWA97667.1"/>
    <property type="molecule type" value="Genomic_DNA"/>
</dbReference>
<evidence type="ECO:0000313" key="4">
    <source>
        <dbReference type="Proteomes" id="UP000245207"/>
    </source>
</evidence>
<keyword evidence="2" id="KW-1133">Transmembrane helix</keyword>
<reference evidence="3 4" key="1">
    <citation type="journal article" date="2018" name="Mol. Plant">
        <title>The genome of Artemisia annua provides insight into the evolution of Asteraceae family and artemisinin biosynthesis.</title>
        <authorList>
            <person name="Shen Q."/>
            <person name="Zhang L."/>
            <person name="Liao Z."/>
            <person name="Wang S."/>
            <person name="Yan T."/>
            <person name="Shi P."/>
            <person name="Liu M."/>
            <person name="Fu X."/>
            <person name="Pan Q."/>
            <person name="Wang Y."/>
            <person name="Lv Z."/>
            <person name="Lu X."/>
            <person name="Zhang F."/>
            <person name="Jiang W."/>
            <person name="Ma Y."/>
            <person name="Chen M."/>
            <person name="Hao X."/>
            <person name="Li L."/>
            <person name="Tang Y."/>
            <person name="Lv G."/>
            <person name="Zhou Y."/>
            <person name="Sun X."/>
            <person name="Brodelius P.E."/>
            <person name="Rose J.K.C."/>
            <person name="Tang K."/>
        </authorList>
    </citation>
    <scope>NUCLEOTIDE SEQUENCE [LARGE SCALE GENOMIC DNA]</scope>
    <source>
        <strain evidence="4">cv. Huhao1</strain>
        <tissue evidence="3">Leaf</tissue>
    </source>
</reference>
<feature type="compositionally biased region" description="Polar residues" evidence="1">
    <location>
        <begin position="169"/>
        <end position="194"/>
    </location>
</feature>
<keyword evidence="4" id="KW-1185">Reference proteome</keyword>
<dbReference type="Proteomes" id="UP000245207">
    <property type="component" value="Unassembled WGS sequence"/>
</dbReference>
<evidence type="ECO:0000256" key="1">
    <source>
        <dbReference type="SAM" id="MobiDB-lite"/>
    </source>
</evidence>
<proteinExistence type="predicted"/>
<comment type="caution">
    <text evidence="3">The sequence shown here is derived from an EMBL/GenBank/DDBJ whole genome shotgun (WGS) entry which is preliminary data.</text>
</comment>